<name>A0ABP0UBL5_9BRYO</name>
<proteinExistence type="predicted"/>
<evidence type="ECO:0000313" key="3">
    <source>
        <dbReference type="EMBL" id="CAK9217237.1"/>
    </source>
</evidence>
<dbReference type="Proteomes" id="UP001497512">
    <property type="component" value="Chromosome 2"/>
</dbReference>
<evidence type="ECO:0000259" key="2">
    <source>
        <dbReference type="Pfam" id="PF04057"/>
    </source>
</evidence>
<gene>
    <name evidence="3" type="ORF">CSSPTR1EN2_LOCUS13870</name>
</gene>
<sequence>MAGMLTENAIVALNNGDVDLRPILQVMDVRQIGNPQSTQKRYRLVLSDGVHLQQAMLATQLNEKVKKAVKGSMVQLLEYICNTVQNRKIIIILDMEIVASREEIVGDPKPLGAGQEHQATGTGSNLLQQQEKSIGASAA</sequence>
<evidence type="ECO:0000256" key="1">
    <source>
        <dbReference type="SAM" id="MobiDB-lite"/>
    </source>
</evidence>
<dbReference type="Gene3D" id="2.40.50.140">
    <property type="entry name" value="Nucleic acid-binding proteins"/>
    <property type="match status" value="1"/>
</dbReference>
<dbReference type="InterPro" id="IPR007199">
    <property type="entry name" value="Rep_factor-A_N"/>
</dbReference>
<dbReference type="SUPFAM" id="SSF50249">
    <property type="entry name" value="Nucleic acid-binding proteins"/>
    <property type="match status" value="1"/>
</dbReference>
<feature type="domain" description="Replication factor-A protein 1 N-terminal" evidence="2">
    <location>
        <begin position="5"/>
        <end position="99"/>
    </location>
</feature>
<evidence type="ECO:0000313" key="4">
    <source>
        <dbReference type="Proteomes" id="UP001497512"/>
    </source>
</evidence>
<dbReference type="CDD" id="cd04477">
    <property type="entry name" value="RPA1N"/>
    <property type="match status" value="1"/>
</dbReference>
<feature type="region of interest" description="Disordered" evidence="1">
    <location>
        <begin position="106"/>
        <end position="139"/>
    </location>
</feature>
<protein>
    <recommendedName>
        <fullName evidence="2">Replication factor-A protein 1 N-terminal domain-containing protein</fullName>
    </recommendedName>
</protein>
<organism evidence="3 4">
    <name type="scientific">Sphagnum troendelagicum</name>
    <dbReference type="NCBI Taxonomy" id="128251"/>
    <lineage>
        <taxon>Eukaryota</taxon>
        <taxon>Viridiplantae</taxon>
        <taxon>Streptophyta</taxon>
        <taxon>Embryophyta</taxon>
        <taxon>Bryophyta</taxon>
        <taxon>Sphagnophytina</taxon>
        <taxon>Sphagnopsida</taxon>
        <taxon>Sphagnales</taxon>
        <taxon>Sphagnaceae</taxon>
        <taxon>Sphagnum</taxon>
    </lineage>
</organism>
<keyword evidence="4" id="KW-1185">Reference proteome</keyword>
<dbReference type="InterPro" id="IPR012340">
    <property type="entry name" value="NA-bd_OB-fold"/>
</dbReference>
<dbReference type="EMBL" id="OZ019894">
    <property type="protein sequence ID" value="CAK9217237.1"/>
    <property type="molecule type" value="Genomic_DNA"/>
</dbReference>
<dbReference type="Pfam" id="PF04057">
    <property type="entry name" value="Rep-A_N"/>
    <property type="match status" value="1"/>
</dbReference>
<feature type="compositionally biased region" description="Polar residues" evidence="1">
    <location>
        <begin position="117"/>
        <end position="132"/>
    </location>
</feature>
<accession>A0ABP0UBL5</accession>
<reference evidence="3" key="1">
    <citation type="submission" date="2024-02" db="EMBL/GenBank/DDBJ databases">
        <authorList>
            <consortium name="ELIXIR-Norway"/>
            <consortium name="Elixir Norway"/>
        </authorList>
    </citation>
    <scope>NUCLEOTIDE SEQUENCE</scope>
</reference>